<sequence length="112" mass="13234">MTVRGYEPLVADYVRNRLGEQITVDHVATKYGEVAYYHNDSQHIFIFDNKTPFSLEEINEKLFAVHFSNELIYRSGTKLLTFEPDYLRLREVTYLLHHLKQMEKQNGNLSHS</sequence>
<evidence type="ECO:0000313" key="2">
    <source>
        <dbReference type="Proteomes" id="UP001347884"/>
    </source>
</evidence>
<gene>
    <name evidence="1" type="ORF">M5S13_09020</name>
</gene>
<dbReference type="Proteomes" id="UP001347884">
    <property type="component" value="Unassembled WGS sequence"/>
</dbReference>
<dbReference type="EMBL" id="JAMDKF010000021">
    <property type="protein sequence ID" value="MEE6042022.1"/>
    <property type="molecule type" value="Genomic_DNA"/>
</dbReference>
<keyword evidence="2" id="KW-1185">Reference proteome</keyword>
<reference evidence="1 2" key="1">
    <citation type="journal article" date="2022" name="Front. Microbiol.">
        <title>Commensal bacteria contribute to the growth of multidrug-resistant Avibacterium paragallinarum in chickens.</title>
        <authorList>
            <person name="Zhu J."/>
            <person name="Chen Y."/>
            <person name="Wu Y."/>
            <person name="Wang Y."/>
            <person name="Zhu K."/>
        </authorList>
    </citation>
    <scope>NUCLEOTIDE SEQUENCE [LARGE SCALE GENOMIC DNA]</scope>
    <source>
        <strain evidence="1 2">AV25</strain>
    </source>
</reference>
<name>A0ABU7QJ78_AVIPA</name>
<dbReference type="RefSeq" id="WP_330935130.1">
    <property type="nucleotide sequence ID" value="NZ_JAMDKE010000023.1"/>
</dbReference>
<proteinExistence type="predicted"/>
<evidence type="ECO:0000313" key="1">
    <source>
        <dbReference type="EMBL" id="MEE6042022.1"/>
    </source>
</evidence>
<protein>
    <submittedName>
        <fullName evidence="1">Uncharacterized protein</fullName>
    </submittedName>
</protein>
<comment type="caution">
    <text evidence="1">The sequence shown here is derived from an EMBL/GenBank/DDBJ whole genome shotgun (WGS) entry which is preliminary data.</text>
</comment>
<organism evidence="1 2">
    <name type="scientific">Avibacterium paragallinarum</name>
    <name type="common">Haemophilus gallinarum</name>
    <dbReference type="NCBI Taxonomy" id="728"/>
    <lineage>
        <taxon>Bacteria</taxon>
        <taxon>Pseudomonadati</taxon>
        <taxon>Pseudomonadota</taxon>
        <taxon>Gammaproteobacteria</taxon>
        <taxon>Pasteurellales</taxon>
        <taxon>Pasteurellaceae</taxon>
        <taxon>Avibacterium</taxon>
    </lineage>
</organism>
<accession>A0ABU7QJ78</accession>